<dbReference type="STRING" id="398512.Bccel_2690"/>
<dbReference type="NCBIfam" id="TIGR01496">
    <property type="entry name" value="DHPS"/>
    <property type="match status" value="1"/>
</dbReference>
<dbReference type="RefSeq" id="WP_036945825.1">
    <property type="nucleotide sequence ID" value="NZ_JQKC01000080.1"/>
</dbReference>
<comment type="pathway">
    <text evidence="3 13">Cofactor biosynthesis; tetrahydrofolate biosynthesis; 7,8-dihydrofolate from 2-amino-4-hydroxy-6-hydroxymethyl-7,8-dihydropteridine diphosphate and 4-aminobenzoate: step 1/2.</text>
</comment>
<dbReference type="Pfam" id="PF00809">
    <property type="entry name" value="Pterin_bind"/>
    <property type="match status" value="1"/>
</dbReference>
<dbReference type="OrthoDB" id="9811744at2"/>
<dbReference type="GO" id="GO:0004156">
    <property type="term" value="F:dihydropteroate synthase activity"/>
    <property type="evidence" value="ECO:0007669"/>
    <property type="project" value="UniProtKB-EC"/>
</dbReference>
<dbReference type="InterPro" id="IPR011005">
    <property type="entry name" value="Dihydropteroate_synth-like_sf"/>
</dbReference>
<evidence type="ECO:0000256" key="1">
    <source>
        <dbReference type="ARBA" id="ARBA00000012"/>
    </source>
</evidence>
<dbReference type="FunFam" id="3.20.20.20:FF:000006">
    <property type="entry name" value="Dihydropteroate synthase"/>
    <property type="match status" value="1"/>
</dbReference>
<dbReference type="Gene3D" id="3.20.20.20">
    <property type="entry name" value="Dihydropteroate synthase-like"/>
    <property type="match status" value="1"/>
</dbReference>
<evidence type="ECO:0000313" key="15">
    <source>
        <dbReference type="EMBL" id="KNY27419.1"/>
    </source>
</evidence>
<dbReference type="PROSITE" id="PS50972">
    <property type="entry name" value="PTERIN_BINDING"/>
    <property type="match status" value="1"/>
</dbReference>
<name>A0A0L6JNR5_9FIRM</name>
<evidence type="ECO:0000256" key="10">
    <source>
        <dbReference type="ARBA" id="ARBA00022909"/>
    </source>
</evidence>
<evidence type="ECO:0000313" key="16">
    <source>
        <dbReference type="Proteomes" id="UP000036923"/>
    </source>
</evidence>
<keyword evidence="9 13" id="KW-0460">Magnesium</keyword>
<reference evidence="16" key="1">
    <citation type="submission" date="2015-07" db="EMBL/GenBank/DDBJ databases">
        <title>Near-Complete Genome Sequence of the Cellulolytic Bacterium Bacteroides (Pseudobacteroides) cellulosolvens ATCC 35603.</title>
        <authorList>
            <person name="Dassa B."/>
            <person name="Utturkar S.M."/>
            <person name="Klingeman D.M."/>
            <person name="Hurt R.A."/>
            <person name="Keller M."/>
            <person name="Xu J."/>
            <person name="Reddy Y.H.K."/>
            <person name="Borovok I."/>
            <person name="Grinberg I.R."/>
            <person name="Lamed R."/>
            <person name="Zhivin O."/>
            <person name="Bayer E.A."/>
            <person name="Brown S.D."/>
        </authorList>
    </citation>
    <scope>NUCLEOTIDE SEQUENCE [LARGE SCALE GENOMIC DNA]</scope>
    <source>
        <strain evidence="16">DSM 2933</strain>
    </source>
</reference>
<dbReference type="InterPro" id="IPR000489">
    <property type="entry name" value="Pterin-binding_dom"/>
</dbReference>
<comment type="caution">
    <text evidence="15">The sequence shown here is derived from an EMBL/GenBank/DDBJ whole genome shotgun (WGS) entry which is preliminary data.</text>
</comment>
<dbReference type="PROSITE" id="PS00793">
    <property type="entry name" value="DHPS_2"/>
    <property type="match status" value="1"/>
</dbReference>
<dbReference type="GO" id="GO:0046654">
    <property type="term" value="P:tetrahydrofolate biosynthetic process"/>
    <property type="evidence" value="ECO:0007669"/>
    <property type="project" value="UniProtKB-UniPathway"/>
</dbReference>
<evidence type="ECO:0000256" key="5">
    <source>
        <dbReference type="ARBA" id="ARBA00012458"/>
    </source>
</evidence>
<evidence type="ECO:0000259" key="14">
    <source>
        <dbReference type="PROSITE" id="PS50972"/>
    </source>
</evidence>
<dbReference type="InterPro" id="IPR006390">
    <property type="entry name" value="DHP_synth_dom"/>
</dbReference>
<dbReference type="SUPFAM" id="SSF51717">
    <property type="entry name" value="Dihydropteroate synthetase-like"/>
    <property type="match status" value="1"/>
</dbReference>
<evidence type="ECO:0000256" key="9">
    <source>
        <dbReference type="ARBA" id="ARBA00022842"/>
    </source>
</evidence>
<dbReference type="PANTHER" id="PTHR20941">
    <property type="entry name" value="FOLATE SYNTHESIS PROTEINS"/>
    <property type="match status" value="1"/>
</dbReference>
<evidence type="ECO:0000256" key="8">
    <source>
        <dbReference type="ARBA" id="ARBA00022723"/>
    </source>
</evidence>
<dbReference type="EMBL" id="LGTC01000001">
    <property type="protein sequence ID" value="KNY27419.1"/>
    <property type="molecule type" value="Genomic_DNA"/>
</dbReference>
<comment type="catalytic activity">
    <reaction evidence="1">
        <text>(7,8-dihydropterin-6-yl)methyl diphosphate + 4-aminobenzoate = 7,8-dihydropteroate + diphosphate</text>
        <dbReference type="Rhea" id="RHEA:19949"/>
        <dbReference type="ChEBI" id="CHEBI:17836"/>
        <dbReference type="ChEBI" id="CHEBI:17839"/>
        <dbReference type="ChEBI" id="CHEBI:33019"/>
        <dbReference type="ChEBI" id="CHEBI:72950"/>
        <dbReference type="EC" id="2.5.1.15"/>
    </reaction>
</comment>
<feature type="domain" description="Pterin-binding" evidence="14">
    <location>
        <begin position="20"/>
        <end position="266"/>
    </location>
</feature>
<keyword evidence="7 13" id="KW-0808">Transferase</keyword>
<dbReference type="Proteomes" id="UP000036923">
    <property type="component" value="Unassembled WGS sequence"/>
</dbReference>
<proteinExistence type="inferred from homology"/>
<dbReference type="PATRIC" id="fig|398512.5.peg.2799"/>
<dbReference type="InterPro" id="IPR045031">
    <property type="entry name" value="DHP_synth-like"/>
</dbReference>
<gene>
    <name evidence="15" type="ORF">Bccel_2690</name>
</gene>
<evidence type="ECO:0000256" key="6">
    <source>
        <dbReference type="ARBA" id="ARBA00016919"/>
    </source>
</evidence>
<keyword evidence="16" id="KW-1185">Reference proteome</keyword>
<protein>
    <recommendedName>
        <fullName evidence="6 13">Dihydropteroate synthase</fullName>
        <shortName evidence="13">DHPS</shortName>
        <ecNumber evidence="5 13">2.5.1.15</ecNumber>
    </recommendedName>
    <alternativeName>
        <fullName evidence="11 13">Dihydropteroate pyrophosphorylase</fullName>
    </alternativeName>
</protein>
<dbReference type="CDD" id="cd00739">
    <property type="entry name" value="DHPS"/>
    <property type="match status" value="1"/>
</dbReference>
<evidence type="ECO:0000256" key="4">
    <source>
        <dbReference type="ARBA" id="ARBA00009503"/>
    </source>
</evidence>
<accession>A0A0L6JNR5</accession>
<dbReference type="GO" id="GO:0005829">
    <property type="term" value="C:cytosol"/>
    <property type="evidence" value="ECO:0007669"/>
    <property type="project" value="TreeGrafter"/>
</dbReference>
<evidence type="ECO:0000256" key="7">
    <source>
        <dbReference type="ARBA" id="ARBA00022679"/>
    </source>
</evidence>
<evidence type="ECO:0000256" key="11">
    <source>
        <dbReference type="ARBA" id="ARBA00030193"/>
    </source>
</evidence>
<dbReference type="AlphaFoldDB" id="A0A0L6JNR5"/>
<keyword evidence="8 13" id="KW-0479">Metal-binding</keyword>
<dbReference type="UniPathway" id="UPA00077">
    <property type="reaction ID" value="UER00156"/>
</dbReference>
<dbReference type="EC" id="2.5.1.15" evidence="5 13"/>
<evidence type="ECO:0000256" key="2">
    <source>
        <dbReference type="ARBA" id="ARBA00001946"/>
    </source>
</evidence>
<evidence type="ECO:0000256" key="13">
    <source>
        <dbReference type="RuleBase" id="RU361205"/>
    </source>
</evidence>
<evidence type="ECO:0000256" key="12">
    <source>
        <dbReference type="ARBA" id="ARBA00053449"/>
    </source>
</evidence>
<evidence type="ECO:0000256" key="3">
    <source>
        <dbReference type="ARBA" id="ARBA00004763"/>
    </source>
</evidence>
<comment type="cofactor">
    <cofactor evidence="2 13">
        <name>Mg(2+)</name>
        <dbReference type="ChEBI" id="CHEBI:18420"/>
    </cofactor>
</comment>
<comment type="function">
    <text evidence="12 13">Catalyzes the condensation of para-aminobenzoate (pABA) with 6-hydroxymethyl-7,8-dihydropterin diphosphate (DHPt-PP) to form 7,8-dihydropteroate (H2Pte), the immediate precursor of folate derivatives.</text>
</comment>
<keyword evidence="10 13" id="KW-0289">Folate biosynthesis</keyword>
<dbReference type="eggNOG" id="COG0294">
    <property type="taxonomic scope" value="Bacteria"/>
</dbReference>
<sequence length="274" mass="30199">MNKTEVFICRDKSLAIGKKTYIMGILNITPDSFSDGGKYYDVDDAINRAREMIVNGADIIDVGGESTRPGFQPVEPIEEIRRVVPIIERLSREFDIPISIDTSKAMVAKEALRAGAHIVNDIWGLQVDENMASVVSEYGAGIVMMHNRQNKEYTNLMADIIDFLQRSIKIAQKAGIKRDSMAIDPGIGFGKTFEHNLQVIKDLEQLGALQLPILLGTSRKGFIGNILDLPVDDRVEGTGATVAIGIAYGADIVRVHDVKEMARTARMADAIIRR</sequence>
<organism evidence="15 16">
    <name type="scientific">Pseudobacteroides cellulosolvens ATCC 35603 = DSM 2933</name>
    <dbReference type="NCBI Taxonomy" id="398512"/>
    <lineage>
        <taxon>Bacteria</taxon>
        <taxon>Bacillati</taxon>
        <taxon>Bacillota</taxon>
        <taxon>Clostridia</taxon>
        <taxon>Eubacteriales</taxon>
        <taxon>Oscillospiraceae</taxon>
        <taxon>Pseudobacteroides</taxon>
    </lineage>
</organism>
<dbReference type="PROSITE" id="PS00792">
    <property type="entry name" value="DHPS_1"/>
    <property type="match status" value="1"/>
</dbReference>
<comment type="similarity">
    <text evidence="4 13">Belongs to the DHPS family.</text>
</comment>
<dbReference type="GO" id="GO:0046872">
    <property type="term" value="F:metal ion binding"/>
    <property type="evidence" value="ECO:0007669"/>
    <property type="project" value="UniProtKB-KW"/>
</dbReference>
<dbReference type="PANTHER" id="PTHR20941:SF1">
    <property type="entry name" value="FOLIC ACID SYNTHESIS PROTEIN FOL1"/>
    <property type="match status" value="1"/>
</dbReference>
<dbReference type="GO" id="GO:0046656">
    <property type="term" value="P:folic acid biosynthetic process"/>
    <property type="evidence" value="ECO:0007669"/>
    <property type="project" value="UniProtKB-KW"/>
</dbReference>